<keyword evidence="9" id="KW-1185">Reference proteome</keyword>
<evidence type="ECO:0000256" key="5">
    <source>
        <dbReference type="ARBA" id="ARBA00023211"/>
    </source>
</evidence>
<dbReference type="GO" id="GO:0046872">
    <property type="term" value="F:metal ion binding"/>
    <property type="evidence" value="ECO:0007669"/>
    <property type="project" value="UniProtKB-KW"/>
</dbReference>
<dbReference type="InterPro" id="IPR004843">
    <property type="entry name" value="Calcineurin-like_PHP"/>
</dbReference>
<comment type="caution">
    <text evidence="8">The sequence shown here is derived from an EMBL/GenBank/DDBJ whole genome shotgun (WGS) entry which is preliminary data.</text>
</comment>
<dbReference type="Gene3D" id="3.60.21.10">
    <property type="match status" value="1"/>
</dbReference>
<dbReference type="OrthoDB" id="9802481at2"/>
<accession>A0A511X923</accession>
<keyword evidence="2" id="KW-0997">Cell inner membrane</keyword>
<dbReference type="SUPFAM" id="SSF56300">
    <property type="entry name" value="Metallo-dependent phosphatases"/>
    <property type="match status" value="1"/>
</dbReference>
<feature type="domain" description="Calcineurin-like phosphoesterase" evidence="7">
    <location>
        <begin position="14"/>
        <end position="216"/>
    </location>
</feature>
<evidence type="ECO:0000313" key="9">
    <source>
        <dbReference type="Proteomes" id="UP000321635"/>
    </source>
</evidence>
<proteinExistence type="predicted"/>
<dbReference type="PANTHER" id="PTHR34990">
    <property type="entry name" value="UDP-2,3-DIACYLGLUCOSAMINE HYDROLASE-RELATED"/>
    <property type="match status" value="1"/>
</dbReference>
<dbReference type="Pfam" id="PF00149">
    <property type="entry name" value="Metallophos"/>
    <property type="match status" value="1"/>
</dbReference>
<evidence type="ECO:0000256" key="6">
    <source>
        <dbReference type="SAM" id="MobiDB-lite"/>
    </source>
</evidence>
<dbReference type="RefSeq" id="WP_084440496.1">
    <property type="nucleotide sequence ID" value="NZ_AUBI01000006.1"/>
</dbReference>
<reference evidence="8 9" key="1">
    <citation type="submission" date="2019-07" db="EMBL/GenBank/DDBJ databases">
        <title>Whole genome shotgun sequence of Acetobacter nitrogenifigens NBRC 105050.</title>
        <authorList>
            <person name="Hosoyama A."/>
            <person name="Uohara A."/>
            <person name="Ohji S."/>
            <person name="Ichikawa N."/>
        </authorList>
    </citation>
    <scope>NUCLEOTIDE SEQUENCE [LARGE SCALE GENOMIC DNA]</scope>
    <source>
        <strain evidence="8 9">NBRC 105050</strain>
    </source>
</reference>
<evidence type="ECO:0000256" key="1">
    <source>
        <dbReference type="ARBA" id="ARBA00022475"/>
    </source>
</evidence>
<evidence type="ECO:0000256" key="4">
    <source>
        <dbReference type="ARBA" id="ARBA00023136"/>
    </source>
</evidence>
<dbReference type="Proteomes" id="UP000321635">
    <property type="component" value="Unassembled WGS sequence"/>
</dbReference>
<keyword evidence="8" id="KW-0378">Hydrolase</keyword>
<dbReference type="PANTHER" id="PTHR34990:SF2">
    <property type="entry name" value="BLL8164 PROTEIN"/>
    <property type="match status" value="1"/>
</dbReference>
<organism evidence="8 9">
    <name type="scientific">Acetobacter nitrogenifigens DSM 23921 = NBRC 105050</name>
    <dbReference type="NCBI Taxonomy" id="1120919"/>
    <lineage>
        <taxon>Bacteria</taxon>
        <taxon>Pseudomonadati</taxon>
        <taxon>Pseudomonadota</taxon>
        <taxon>Alphaproteobacteria</taxon>
        <taxon>Acetobacterales</taxon>
        <taxon>Acetobacteraceae</taxon>
        <taxon>Acetobacter</taxon>
    </lineage>
</organism>
<dbReference type="InterPro" id="IPR043461">
    <property type="entry name" value="LpxH-like"/>
</dbReference>
<evidence type="ECO:0000313" key="8">
    <source>
        <dbReference type="EMBL" id="GEN59443.1"/>
    </source>
</evidence>
<feature type="region of interest" description="Disordered" evidence="6">
    <location>
        <begin position="259"/>
        <end position="281"/>
    </location>
</feature>
<keyword evidence="5" id="KW-0464">Manganese</keyword>
<evidence type="ECO:0000259" key="7">
    <source>
        <dbReference type="Pfam" id="PF00149"/>
    </source>
</evidence>
<protein>
    <submittedName>
        <fullName evidence="8">UDP-2,3-diacylglucosamine hydrolase</fullName>
    </submittedName>
</protein>
<dbReference type="CDD" id="cd07398">
    <property type="entry name" value="MPP_YbbF-LpxH"/>
    <property type="match status" value="1"/>
</dbReference>
<dbReference type="AlphaFoldDB" id="A0A511X923"/>
<dbReference type="InterPro" id="IPR029052">
    <property type="entry name" value="Metallo-depent_PP-like"/>
</dbReference>
<dbReference type="GO" id="GO:0016020">
    <property type="term" value="C:membrane"/>
    <property type="evidence" value="ECO:0007669"/>
    <property type="project" value="GOC"/>
</dbReference>
<dbReference type="EMBL" id="BJYF01000006">
    <property type="protein sequence ID" value="GEN59443.1"/>
    <property type="molecule type" value="Genomic_DNA"/>
</dbReference>
<keyword evidence="4" id="KW-0472">Membrane</keyword>
<name>A0A511X923_9PROT</name>
<evidence type="ECO:0000256" key="3">
    <source>
        <dbReference type="ARBA" id="ARBA00022723"/>
    </source>
</evidence>
<dbReference type="GO" id="GO:0009245">
    <property type="term" value="P:lipid A biosynthetic process"/>
    <property type="evidence" value="ECO:0007669"/>
    <property type="project" value="TreeGrafter"/>
</dbReference>
<dbReference type="STRING" id="1120919.GCA_000429165_01942"/>
<keyword evidence="3" id="KW-0479">Metal-binding</keyword>
<sequence length="304" mass="33752">MSFDTLLSGQTSYRAVFLSDIHLGTRGSRAALVVDFLKTVNCEKLYLVGDIIDGWRLRRSWHWDEAHDELLRMILRLARRGVEVVYIPGNHDEMFRAWLPMELEIASIRLCPKAEHVAADGRRYLVIHGDEFDSVVRYAPVLAVLGDHAYTAALTLNRWINGVRRRLGLPYRSFSAWAKKRVKGAVKAIDRFEEALAREARQCGADGVICGHIHNPEIRDIGGVTYMNTGDWVESCTALVEDRQGRFSLIDWSSHMRASYGAPSASSRSESGRAARGGFRQEPGLAQAAAVSGGVAARKASLSA</sequence>
<keyword evidence="1" id="KW-1003">Cell membrane</keyword>
<dbReference type="GO" id="GO:0008758">
    <property type="term" value="F:UDP-2,3-diacylglucosamine hydrolase activity"/>
    <property type="evidence" value="ECO:0007669"/>
    <property type="project" value="TreeGrafter"/>
</dbReference>
<evidence type="ECO:0000256" key="2">
    <source>
        <dbReference type="ARBA" id="ARBA00022519"/>
    </source>
</evidence>
<gene>
    <name evidence="8" type="ORF">ANI02nite_13270</name>
</gene>